<evidence type="ECO:0000313" key="11">
    <source>
        <dbReference type="Proteomes" id="UP001500403"/>
    </source>
</evidence>
<feature type="transmembrane region" description="Helical" evidence="8">
    <location>
        <begin position="6"/>
        <end position="23"/>
    </location>
</feature>
<keyword evidence="6 8" id="KW-0472">Membrane</keyword>
<keyword evidence="4" id="KW-0125">Carotenoid biosynthesis</keyword>
<evidence type="ECO:0000256" key="7">
    <source>
        <dbReference type="ARBA" id="ARBA00023235"/>
    </source>
</evidence>
<sequence length="262" mass="29125">MTYLQFLAIFLAPPLLVTALLARYARRSPAADPRLWRTGLSVLALLWVAAWIWTTPWDSWIIHRGVWTYPEGRVLATLFRIPLEEYVFMAAQTLTVGLWTLCRISVTPATTRGSGNSRRPRALWGGAWLLAAAVGTVLALQHPSGTYLGSMLLWFGPLLTVQNLVGADVLRDCRRVRLSSLLPVVGYLWVADRIAIGLDIWRISTTRTYGPTMLGLPLEEAAFFLLTSLLVTNGLVLAAHPRIQQRIHLAPAARDLRVQVAP</sequence>
<evidence type="ECO:0000256" key="6">
    <source>
        <dbReference type="ARBA" id="ARBA00023136"/>
    </source>
</evidence>
<keyword evidence="5 8" id="KW-1133">Transmembrane helix</keyword>
<feature type="domain" description="Lycopene cyclase" evidence="9">
    <location>
        <begin position="25"/>
        <end position="97"/>
    </location>
</feature>
<comment type="caution">
    <text evidence="10">The sequence shown here is derived from an EMBL/GenBank/DDBJ whole genome shotgun (WGS) entry which is preliminary data.</text>
</comment>
<evidence type="ECO:0000259" key="9">
    <source>
        <dbReference type="Pfam" id="PF18916"/>
    </source>
</evidence>
<evidence type="ECO:0000313" key="10">
    <source>
        <dbReference type="EMBL" id="GAA2975086.1"/>
    </source>
</evidence>
<evidence type="ECO:0000256" key="8">
    <source>
        <dbReference type="SAM" id="Phobius"/>
    </source>
</evidence>
<evidence type="ECO:0000256" key="2">
    <source>
        <dbReference type="ARBA" id="ARBA00004829"/>
    </source>
</evidence>
<feature type="transmembrane region" description="Helical" evidence="8">
    <location>
        <begin position="86"/>
        <end position="102"/>
    </location>
</feature>
<dbReference type="RefSeq" id="WP_344501021.1">
    <property type="nucleotide sequence ID" value="NZ_BAAAUD010000116.1"/>
</dbReference>
<comment type="subcellular location">
    <subcellularLocation>
        <location evidence="1">Membrane</location>
        <topology evidence="1">Multi-pass membrane protein</topology>
    </subcellularLocation>
</comment>
<feature type="domain" description="Lycopene cyclase" evidence="9">
    <location>
        <begin position="147"/>
        <end position="232"/>
    </location>
</feature>
<organism evidence="10 11">
    <name type="scientific">Streptomyces enissocaesilis</name>
    <dbReference type="NCBI Taxonomy" id="332589"/>
    <lineage>
        <taxon>Bacteria</taxon>
        <taxon>Bacillati</taxon>
        <taxon>Actinomycetota</taxon>
        <taxon>Actinomycetes</taxon>
        <taxon>Kitasatosporales</taxon>
        <taxon>Streptomycetaceae</taxon>
        <taxon>Streptomyces</taxon>
        <taxon>Streptomyces rochei group</taxon>
    </lineage>
</organism>
<dbReference type="NCBIfam" id="TIGR03462">
    <property type="entry name" value="CarR_dom_SF"/>
    <property type="match status" value="2"/>
</dbReference>
<feature type="transmembrane region" description="Helical" evidence="8">
    <location>
        <begin position="35"/>
        <end position="54"/>
    </location>
</feature>
<reference evidence="10 11" key="1">
    <citation type="journal article" date="2019" name="Int. J. Syst. Evol. Microbiol.">
        <title>The Global Catalogue of Microorganisms (GCM) 10K type strain sequencing project: providing services to taxonomists for standard genome sequencing and annotation.</title>
        <authorList>
            <consortium name="The Broad Institute Genomics Platform"/>
            <consortium name="The Broad Institute Genome Sequencing Center for Infectious Disease"/>
            <person name="Wu L."/>
            <person name="Ma J."/>
        </authorList>
    </citation>
    <scope>NUCLEOTIDE SEQUENCE [LARGE SCALE GENOMIC DNA]</scope>
    <source>
        <strain evidence="10 11">JCM 9088</strain>
    </source>
</reference>
<proteinExistence type="predicted"/>
<feature type="transmembrane region" description="Helical" evidence="8">
    <location>
        <begin position="221"/>
        <end position="239"/>
    </location>
</feature>
<evidence type="ECO:0000256" key="3">
    <source>
        <dbReference type="ARBA" id="ARBA00022692"/>
    </source>
</evidence>
<evidence type="ECO:0000256" key="4">
    <source>
        <dbReference type="ARBA" id="ARBA00022746"/>
    </source>
</evidence>
<keyword evidence="7" id="KW-0413">Isomerase</keyword>
<keyword evidence="11" id="KW-1185">Reference proteome</keyword>
<dbReference type="Pfam" id="PF18916">
    <property type="entry name" value="Lycopene_cyc"/>
    <property type="match status" value="2"/>
</dbReference>
<protein>
    <submittedName>
        <fullName evidence="10">Lycopene cyclase domain-containing protein</fullName>
    </submittedName>
</protein>
<evidence type="ECO:0000256" key="5">
    <source>
        <dbReference type="ARBA" id="ARBA00022989"/>
    </source>
</evidence>
<accession>A0ABN3XR04</accession>
<feature type="transmembrane region" description="Helical" evidence="8">
    <location>
        <begin position="178"/>
        <end position="201"/>
    </location>
</feature>
<comment type="pathway">
    <text evidence="2">Carotenoid biosynthesis.</text>
</comment>
<dbReference type="Proteomes" id="UP001500403">
    <property type="component" value="Unassembled WGS sequence"/>
</dbReference>
<name>A0ABN3XR04_9ACTN</name>
<evidence type="ECO:0000256" key="1">
    <source>
        <dbReference type="ARBA" id="ARBA00004141"/>
    </source>
</evidence>
<dbReference type="EMBL" id="BAAAUD010000116">
    <property type="protein sequence ID" value="GAA2975086.1"/>
    <property type="molecule type" value="Genomic_DNA"/>
</dbReference>
<keyword evidence="3 8" id="KW-0812">Transmembrane</keyword>
<gene>
    <name evidence="10" type="ORF">GCM10010446_69090</name>
</gene>
<dbReference type="InterPro" id="IPR017825">
    <property type="entry name" value="Lycopene_cyclase_dom"/>
</dbReference>
<feature type="transmembrane region" description="Helical" evidence="8">
    <location>
        <begin position="122"/>
        <end position="141"/>
    </location>
</feature>
<feature type="transmembrane region" description="Helical" evidence="8">
    <location>
        <begin position="147"/>
        <end position="166"/>
    </location>
</feature>